<keyword evidence="2" id="KW-1185">Reference proteome</keyword>
<sequence>MNNASSVKICKASVITADVSVESIAFHRGCYAVDVTFYFDISLEAYTCGSTIPSRVNGLAIYGKRSVLYGSESNSKSFSSDSCIVCSQPVTSCGCTEFLPNATVQISEPMALSARLIKGSVPQLPCAPIPECVITYFGDDFAVTGDASVSATIGIFTITQLERNVQIMIPSYDFCIPRKECKPESDDPCEVFSRVDFPNESFFPPNARPEEREKCNFECGCNG</sequence>
<name>A0ABR7HJD0_9FIRM</name>
<comment type="caution">
    <text evidence="1">The sequence shown here is derived from an EMBL/GenBank/DDBJ whole genome shotgun (WGS) entry which is preliminary data.</text>
</comment>
<organism evidence="1 2">
    <name type="scientific">Ruminococcus intestinalis</name>
    <dbReference type="NCBI Taxonomy" id="2763066"/>
    <lineage>
        <taxon>Bacteria</taxon>
        <taxon>Bacillati</taxon>
        <taxon>Bacillota</taxon>
        <taxon>Clostridia</taxon>
        <taxon>Eubacteriales</taxon>
        <taxon>Oscillospiraceae</taxon>
        <taxon>Ruminococcus</taxon>
    </lineage>
</organism>
<evidence type="ECO:0000313" key="2">
    <source>
        <dbReference type="Proteomes" id="UP000636755"/>
    </source>
</evidence>
<gene>
    <name evidence="1" type="ORF">H8R91_03660</name>
</gene>
<evidence type="ECO:0000313" key="1">
    <source>
        <dbReference type="EMBL" id="MBC5727643.1"/>
    </source>
</evidence>
<reference evidence="1 2" key="1">
    <citation type="submission" date="2020-08" db="EMBL/GenBank/DDBJ databases">
        <title>Genome public.</title>
        <authorList>
            <person name="Liu C."/>
            <person name="Sun Q."/>
        </authorList>
    </citation>
    <scope>NUCLEOTIDE SEQUENCE [LARGE SCALE GENOMIC DNA]</scope>
    <source>
        <strain evidence="1 2">NSJ-71</strain>
    </source>
</reference>
<protein>
    <recommendedName>
        <fullName evidence="3">DUF3794 domain-containing protein</fullName>
    </recommendedName>
</protein>
<proteinExistence type="predicted"/>
<dbReference type="Proteomes" id="UP000636755">
    <property type="component" value="Unassembled WGS sequence"/>
</dbReference>
<dbReference type="EMBL" id="JACOPS010000001">
    <property type="protein sequence ID" value="MBC5727643.1"/>
    <property type="molecule type" value="Genomic_DNA"/>
</dbReference>
<evidence type="ECO:0008006" key="3">
    <source>
        <dbReference type="Google" id="ProtNLM"/>
    </source>
</evidence>
<accession>A0ABR7HJD0</accession>